<protein>
    <submittedName>
        <fullName evidence="1">Uncharacterized protein</fullName>
    </submittedName>
</protein>
<dbReference type="RefSeq" id="WP_152262695.1">
    <property type="nucleotide sequence ID" value="NZ_VOKX01000009.1"/>
</dbReference>
<dbReference type="EMBL" id="VOKX01000009">
    <property type="protein sequence ID" value="KAB7850156.1"/>
    <property type="molecule type" value="Genomic_DNA"/>
</dbReference>
<gene>
    <name evidence="1" type="ORF">FRZ00_06040</name>
</gene>
<keyword evidence="2" id="KW-1185">Reference proteome</keyword>
<dbReference type="Proteomes" id="UP000327000">
    <property type="component" value="Unassembled WGS sequence"/>
</dbReference>
<dbReference type="AlphaFoldDB" id="A0A5N5WCT7"/>
<proteinExistence type="predicted"/>
<name>A0A5N5WCT7_STRMB</name>
<sequence length="364" mass="40343">MSTSQGSMWLDRQAGDYMSRSNGPMYPSPAHTVAATVLRLLSEGHAVELPDGYTTDTLEAITWTTGHRLETVRLSERQGQELAQIARTLGTAHQPHLDGRERSAVLSVLRAVDPDAEPLDLFPVPERFAGEPISITGLDPGDVLASLFNHIPRPWGHKRDGAMHSQGGADLFRQIRRPWNDGWFIEEYRQRRLNVFFKGSQLYAKEYDRAHGRRMAATAVAYLRRYSSPPPMLPPEHGHTAITATVIATNAEPSEGQADPWLVLGPASSTLPVGDPPRTYATAAPAIPVNGRERQEWLTAYTTLLKAADAFDAASRCRDSRPAKYADAEGALRGAITVYQPIIQMIRERQRAVEKQHADRRTGR</sequence>
<evidence type="ECO:0000313" key="2">
    <source>
        <dbReference type="Proteomes" id="UP000327000"/>
    </source>
</evidence>
<reference evidence="1 2" key="1">
    <citation type="journal article" date="2019" name="Microb. Cell Fact.">
        <title>Exploring novel herbicidin analogues by transcriptional regulator overexpression and MS/MS molecular networking.</title>
        <authorList>
            <person name="Shi Y."/>
            <person name="Gu R."/>
            <person name="Li Y."/>
            <person name="Wang X."/>
            <person name="Ren W."/>
            <person name="Li X."/>
            <person name="Wang L."/>
            <person name="Xie Y."/>
            <person name="Hong B."/>
        </authorList>
    </citation>
    <scope>NUCLEOTIDE SEQUENCE [LARGE SCALE GENOMIC DNA]</scope>
    <source>
        <strain evidence="1 2">US-43</strain>
    </source>
</reference>
<accession>A0A5N5WCT7</accession>
<organism evidence="1 2">
    <name type="scientific">Streptomyces mobaraensis</name>
    <name type="common">Streptoverticillium mobaraense</name>
    <dbReference type="NCBI Taxonomy" id="35621"/>
    <lineage>
        <taxon>Bacteria</taxon>
        <taxon>Bacillati</taxon>
        <taxon>Actinomycetota</taxon>
        <taxon>Actinomycetes</taxon>
        <taxon>Kitasatosporales</taxon>
        <taxon>Streptomycetaceae</taxon>
        <taxon>Streptomyces</taxon>
    </lineage>
</organism>
<evidence type="ECO:0000313" key="1">
    <source>
        <dbReference type="EMBL" id="KAB7850156.1"/>
    </source>
</evidence>
<comment type="caution">
    <text evidence="1">The sequence shown here is derived from an EMBL/GenBank/DDBJ whole genome shotgun (WGS) entry which is preliminary data.</text>
</comment>